<gene>
    <name evidence="2" type="ordered locus">RSPO_m01571</name>
</gene>
<dbReference type="AlphaFoldDB" id="F6GBR6"/>
<dbReference type="HOGENOM" id="CLU_087601_0_0_4"/>
<evidence type="ECO:0000313" key="2">
    <source>
        <dbReference type="EMBL" id="AEG72206.1"/>
    </source>
</evidence>
<feature type="region of interest" description="Disordered" evidence="1">
    <location>
        <begin position="19"/>
        <end position="71"/>
    </location>
</feature>
<name>F6GBR6_RALS8</name>
<evidence type="ECO:0000256" key="1">
    <source>
        <dbReference type="SAM" id="MobiDB-lite"/>
    </source>
</evidence>
<keyword evidence="2" id="KW-0614">Plasmid</keyword>
<dbReference type="Proteomes" id="UP000007953">
    <property type="component" value="Plasmid megaplasmid"/>
</dbReference>
<feature type="compositionally biased region" description="Polar residues" evidence="1">
    <location>
        <begin position="33"/>
        <end position="50"/>
    </location>
</feature>
<reference evidence="2 3" key="1">
    <citation type="journal article" date="2011" name="J. Bacteriol.">
        <title>Complete genome sequence of the plant pathogen Ralstonia solanacearum strain Po82.</title>
        <authorList>
            <person name="Xu J."/>
            <person name="Zheng H.J."/>
            <person name="Liu L."/>
            <person name="Pan Z.C."/>
            <person name="Prior P."/>
            <person name="Tang B."/>
            <person name="Xu J.S."/>
            <person name="Zhang H."/>
            <person name="Tian Q."/>
            <person name="Zhang L.Q."/>
            <person name="Feng J."/>
        </authorList>
    </citation>
    <scope>NUCLEOTIDE SEQUENCE [LARGE SCALE GENOMIC DNA]</scope>
    <source>
        <strain evidence="3">Po82</strain>
    </source>
</reference>
<dbReference type="EMBL" id="CP002820">
    <property type="protein sequence ID" value="AEG72206.1"/>
    <property type="molecule type" value="Genomic_DNA"/>
</dbReference>
<evidence type="ECO:0000313" key="3">
    <source>
        <dbReference type="Proteomes" id="UP000007953"/>
    </source>
</evidence>
<sequence>MTNDALRTVMPLSIRGPVITAPAQHSPGEAVASNPSPSANTVRTRTTSASFDGLARRPSTLEGTASRRPDSTDIAHAAAKAIPYVRSLLPLKSDNKDYGEDDACIPPSKLARYHEDARDSRTILLNKIQCEIYALEATWRQSRQAPDFGALASIIASKGASAAGNCYEQAILAYDFLRTRLTDASLPIDIVSLEHPGNHNFVVIGQSTDGNGRYPKQFSDWHPDAFIVDPWTKIACRAADYPQKWSEKMEKWAARGLRVDDESPLVQSCLNLLRDNNKISRRQAFPSAQAAPV</sequence>
<dbReference type="PATRIC" id="fig|1031711.3.peg.4745"/>
<protein>
    <submittedName>
        <fullName evidence="2">Putative type III effector protein</fullName>
    </submittedName>
</protein>
<organism evidence="2 3">
    <name type="scientific">Ralstonia solanacearum (strain Po82)</name>
    <dbReference type="NCBI Taxonomy" id="1031711"/>
    <lineage>
        <taxon>Bacteria</taxon>
        <taxon>Pseudomonadati</taxon>
        <taxon>Pseudomonadota</taxon>
        <taxon>Betaproteobacteria</taxon>
        <taxon>Burkholderiales</taxon>
        <taxon>Burkholderiaceae</taxon>
        <taxon>Ralstonia</taxon>
        <taxon>Ralstonia solanacearum species complex</taxon>
    </lineage>
</organism>
<proteinExistence type="predicted"/>
<accession>F6GBR6</accession>
<dbReference type="KEGG" id="rsn:RSPO_m01571"/>
<geneLocation type="plasmid" evidence="3"/>